<name>A0ABD2NWY5_9CUCU</name>
<gene>
    <name evidence="2" type="ORF">HHI36_006340</name>
</gene>
<evidence type="ECO:0000313" key="2">
    <source>
        <dbReference type="EMBL" id="KAL3283188.1"/>
    </source>
</evidence>
<evidence type="ECO:0000313" key="3">
    <source>
        <dbReference type="Proteomes" id="UP001516400"/>
    </source>
</evidence>
<feature type="compositionally biased region" description="Basic and acidic residues" evidence="1">
    <location>
        <begin position="56"/>
        <end position="65"/>
    </location>
</feature>
<proteinExistence type="predicted"/>
<dbReference type="Proteomes" id="UP001516400">
    <property type="component" value="Unassembled WGS sequence"/>
</dbReference>
<dbReference type="AlphaFoldDB" id="A0ABD2NWY5"/>
<comment type="caution">
    <text evidence="2">The sequence shown here is derived from an EMBL/GenBank/DDBJ whole genome shotgun (WGS) entry which is preliminary data.</text>
</comment>
<dbReference type="EMBL" id="JABFTP020000144">
    <property type="protein sequence ID" value="KAL3283188.1"/>
    <property type="molecule type" value="Genomic_DNA"/>
</dbReference>
<protein>
    <submittedName>
        <fullName evidence="2">Uncharacterized protein</fullName>
    </submittedName>
</protein>
<organism evidence="2 3">
    <name type="scientific">Cryptolaemus montrouzieri</name>
    <dbReference type="NCBI Taxonomy" id="559131"/>
    <lineage>
        <taxon>Eukaryota</taxon>
        <taxon>Metazoa</taxon>
        <taxon>Ecdysozoa</taxon>
        <taxon>Arthropoda</taxon>
        <taxon>Hexapoda</taxon>
        <taxon>Insecta</taxon>
        <taxon>Pterygota</taxon>
        <taxon>Neoptera</taxon>
        <taxon>Endopterygota</taxon>
        <taxon>Coleoptera</taxon>
        <taxon>Polyphaga</taxon>
        <taxon>Cucujiformia</taxon>
        <taxon>Coccinelloidea</taxon>
        <taxon>Coccinellidae</taxon>
        <taxon>Scymninae</taxon>
        <taxon>Scymnini</taxon>
        <taxon>Cryptolaemus</taxon>
    </lineage>
</organism>
<accession>A0ABD2NWY5</accession>
<feature type="compositionally biased region" description="Basic and acidic residues" evidence="1">
    <location>
        <begin position="103"/>
        <end position="118"/>
    </location>
</feature>
<keyword evidence="3" id="KW-1185">Reference proteome</keyword>
<feature type="region of interest" description="Disordered" evidence="1">
    <location>
        <begin position="42"/>
        <end position="65"/>
    </location>
</feature>
<evidence type="ECO:0000256" key="1">
    <source>
        <dbReference type="SAM" id="MobiDB-lite"/>
    </source>
</evidence>
<feature type="region of interest" description="Disordered" evidence="1">
    <location>
        <begin position="92"/>
        <end position="118"/>
    </location>
</feature>
<reference evidence="2 3" key="1">
    <citation type="journal article" date="2021" name="BMC Biol.">
        <title>Horizontally acquired antibacterial genes associated with adaptive radiation of ladybird beetles.</title>
        <authorList>
            <person name="Li H.S."/>
            <person name="Tang X.F."/>
            <person name="Huang Y.H."/>
            <person name="Xu Z.Y."/>
            <person name="Chen M.L."/>
            <person name="Du X.Y."/>
            <person name="Qiu B.Y."/>
            <person name="Chen P.T."/>
            <person name="Zhang W."/>
            <person name="Slipinski A."/>
            <person name="Escalona H.E."/>
            <person name="Waterhouse R.M."/>
            <person name="Zwick A."/>
            <person name="Pang H."/>
        </authorList>
    </citation>
    <scope>NUCLEOTIDE SEQUENCE [LARGE SCALE GENOMIC DNA]</scope>
    <source>
        <strain evidence="2">SYSU2018</strain>
    </source>
</reference>
<sequence>MNMKKTITMTYTTEQRGLPFLMFGRKSPYLNGALPDIMRDEKTKDETSQYSNGDHGWAEEREATTNKMGRRLERLRNIRDWTGIRRKIGMPMQKWLLTSGRPDTAHERERRRRPEEEW</sequence>